<comment type="similarity">
    <text evidence="1">Belongs to the short-chain dehydrogenases/reductases (SDR) family.</text>
</comment>
<dbReference type="KEGG" id="rama:IDM48_01640"/>
<gene>
    <name evidence="4" type="ORF">IDM48_01640</name>
</gene>
<dbReference type="Gene3D" id="3.40.50.720">
    <property type="entry name" value="NAD(P)-binding Rossmann-like Domain"/>
    <property type="match status" value="1"/>
</dbReference>
<dbReference type="SUPFAM" id="SSF51735">
    <property type="entry name" value="NAD(P)-binding Rossmann-fold domains"/>
    <property type="match status" value="1"/>
</dbReference>
<dbReference type="AlphaFoldDB" id="A0A7H2BML7"/>
<keyword evidence="2" id="KW-0560">Oxidoreductase</keyword>
<dbReference type="Proteomes" id="UP000516421">
    <property type="component" value="Chromosome"/>
</dbReference>
<sequence length="257" mass="27934">MNPLALVTGASAGIGLKIAQELAERGHDIIAVGSSERVSSVSEKITGVQIYPVQADLTADEGIEKIWSTFESQGRNLDVAVLNAGKSLGGSFHDTDLDEELYMLNLNVISQVKLAKRVVRQLAQQRDGRILITTSMSALTPTPFESIYGPTRAFMYSFAQGLREEMKDYNVSVTALLPGATATDFHHTAKMDNTKFGDNSWKNEPALVAKLGVDALFAGKDHVIGGSEATQKDAQRKRTMSDIEKAEEFARTSRPSK</sequence>
<proteinExistence type="inferred from homology"/>
<dbReference type="Pfam" id="PF00106">
    <property type="entry name" value="adh_short"/>
    <property type="match status" value="1"/>
</dbReference>
<organism evidence="4 5">
    <name type="scientific">Rothia amarae</name>
    <dbReference type="NCBI Taxonomy" id="169480"/>
    <lineage>
        <taxon>Bacteria</taxon>
        <taxon>Bacillati</taxon>
        <taxon>Actinomycetota</taxon>
        <taxon>Actinomycetes</taxon>
        <taxon>Micrococcales</taxon>
        <taxon>Micrococcaceae</taxon>
        <taxon>Rothia</taxon>
    </lineage>
</organism>
<protein>
    <submittedName>
        <fullName evidence="4">SDR family NAD(P)-dependent oxidoreductase</fullName>
    </submittedName>
</protein>
<feature type="compositionally biased region" description="Basic and acidic residues" evidence="3">
    <location>
        <begin position="230"/>
        <end position="251"/>
    </location>
</feature>
<evidence type="ECO:0000313" key="5">
    <source>
        <dbReference type="Proteomes" id="UP000516421"/>
    </source>
</evidence>
<dbReference type="PRINTS" id="PR00081">
    <property type="entry name" value="GDHRDH"/>
</dbReference>
<evidence type="ECO:0000256" key="2">
    <source>
        <dbReference type="ARBA" id="ARBA00023002"/>
    </source>
</evidence>
<evidence type="ECO:0000313" key="4">
    <source>
        <dbReference type="EMBL" id="QNV40913.1"/>
    </source>
</evidence>
<feature type="region of interest" description="Disordered" evidence="3">
    <location>
        <begin position="227"/>
        <end position="257"/>
    </location>
</feature>
<dbReference type="InterPro" id="IPR002347">
    <property type="entry name" value="SDR_fam"/>
</dbReference>
<dbReference type="CDD" id="cd05233">
    <property type="entry name" value="SDR_c"/>
    <property type="match status" value="1"/>
</dbReference>
<dbReference type="EMBL" id="CP061538">
    <property type="protein sequence ID" value="QNV40913.1"/>
    <property type="molecule type" value="Genomic_DNA"/>
</dbReference>
<dbReference type="PANTHER" id="PTHR42901">
    <property type="entry name" value="ALCOHOL DEHYDROGENASE"/>
    <property type="match status" value="1"/>
</dbReference>
<reference evidence="4 5" key="1">
    <citation type="submission" date="2020-09" db="EMBL/GenBank/DDBJ databases">
        <title>Investigation of environmental microbe.</title>
        <authorList>
            <person name="Ou Y."/>
            <person name="Kang Q."/>
        </authorList>
    </citation>
    <scope>NUCLEOTIDE SEQUENCE [LARGE SCALE GENOMIC DNA]</scope>
    <source>
        <strain evidence="4 5">KJZ-9</strain>
    </source>
</reference>
<keyword evidence="5" id="KW-1185">Reference proteome</keyword>
<evidence type="ECO:0000256" key="1">
    <source>
        <dbReference type="ARBA" id="ARBA00006484"/>
    </source>
</evidence>
<name>A0A7H2BML7_9MICC</name>
<dbReference type="GO" id="GO:0016491">
    <property type="term" value="F:oxidoreductase activity"/>
    <property type="evidence" value="ECO:0007669"/>
    <property type="project" value="UniProtKB-KW"/>
</dbReference>
<dbReference type="PANTHER" id="PTHR42901:SF1">
    <property type="entry name" value="ALCOHOL DEHYDROGENASE"/>
    <property type="match status" value="1"/>
</dbReference>
<evidence type="ECO:0000256" key="3">
    <source>
        <dbReference type="SAM" id="MobiDB-lite"/>
    </source>
</evidence>
<dbReference type="InterPro" id="IPR036291">
    <property type="entry name" value="NAD(P)-bd_dom_sf"/>
</dbReference>
<accession>A0A7H2BML7</accession>